<protein>
    <recommendedName>
        <fullName evidence="4">NnrS family protein</fullName>
    </recommendedName>
</protein>
<feature type="transmembrane region" description="Helical" evidence="1">
    <location>
        <begin position="258"/>
        <end position="275"/>
    </location>
</feature>
<feature type="transmembrane region" description="Helical" evidence="1">
    <location>
        <begin position="65"/>
        <end position="84"/>
    </location>
</feature>
<dbReference type="InterPro" id="IPR010266">
    <property type="entry name" value="NnrS"/>
</dbReference>
<feature type="transmembrane region" description="Helical" evidence="1">
    <location>
        <begin position="157"/>
        <end position="176"/>
    </location>
</feature>
<feature type="transmembrane region" description="Helical" evidence="1">
    <location>
        <begin position="133"/>
        <end position="151"/>
    </location>
</feature>
<feature type="transmembrane region" description="Helical" evidence="1">
    <location>
        <begin position="406"/>
        <end position="426"/>
    </location>
</feature>
<evidence type="ECO:0000313" key="3">
    <source>
        <dbReference type="Proteomes" id="UP000069205"/>
    </source>
</evidence>
<feature type="transmembrane region" description="Helical" evidence="1">
    <location>
        <begin position="281"/>
        <end position="298"/>
    </location>
</feature>
<evidence type="ECO:0000313" key="2">
    <source>
        <dbReference type="EMBL" id="ALA59617.1"/>
    </source>
</evidence>
<evidence type="ECO:0008006" key="4">
    <source>
        <dbReference type="Google" id="ProtNLM"/>
    </source>
</evidence>
<dbReference type="KEGG" id="nmv:NITMOv2_3220"/>
<dbReference type="PATRIC" id="fig|42253.5.peg.3175"/>
<dbReference type="OrthoDB" id="9770040at2"/>
<evidence type="ECO:0000256" key="1">
    <source>
        <dbReference type="SAM" id="Phobius"/>
    </source>
</evidence>
<proteinExistence type="predicted"/>
<feature type="transmembrane region" description="Helical" evidence="1">
    <location>
        <begin position="104"/>
        <end position="121"/>
    </location>
</feature>
<gene>
    <name evidence="2" type="ORF">NITMOv2_3220</name>
</gene>
<dbReference type="Proteomes" id="UP000069205">
    <property type="component" value="Chromosome"/>
</dbReference>
<feature type="transmembrane region" description="Helical" evidence="1">
    <location>
        <begin position="188"/>
        <end position="207"/>
    </location>
</feature>
<dbReference type="EMBL" id="CP011801">
    <property type="protein sequence ID" value="ALA59617.1"/>
    <property type="molecule type" value="Genomic_DNA"/>
</dbReference>
<organism evidence="2 3">
    <name type="scientific">Nitrospira moscoviensis</name>
    <dbReference type="NCBI Taxonomy" id="42253"/>
    <lineage>
        <taxon>Bacteria</taxon>
        <taxon>Pseudomonadati</taxon>
        <taxon>Nitrospirota</taxon>
        <taxon>Nitrospiria</taxon>
        <taxon>Nitrospirales</taxon>
        <taxon>Nitrospiraceae</taxon>
        <taxon>Nitrospira</taxon>
    </lineage>
</organism>
<keyword evidence="1" id="KW-0812">Transmembrane</keyword>
<keyword evidence="1" id="KW-1133">Transmembrane helix</keyword>
<keyword evidence="3" id="KW-1185">Reference proteome</keyword>
<name>A0A0K2GG62_NITMO</name>
<feature type="transmembrane region" description="Helical" evidence="1">
    <location>
        <begin position="376"/>
        <end position="394"/>
    </location>
</feature>
<feature type="transmembrane region" description="Helical" evidence="1">
    <location>
        <begin position="219"/>
        <end position="237"/>
    </location>
</feature>
<feature type="transmembrane region" description="Helical" evidence="1">
    <location>
        <begin position="310"/>
        <end position="337"/>
    </location>
</feature>
<sequence length="439" mass="46962">MFSTPAGIAVSPALTGLRLAPRIALVMADEMEITVSRPAGTARDEEPTFPRYDGPAFLSYGFRPFFLGAALFAGLAVPAWVWVFAGVGEVEFLYRPREWHVHEMLFGFLPAVMAGFLLTAIPNWTEQAPLRGLPLLSLFLLWLAGRLFMAWPRPGASAAAVVDTAFLVIVAAFVWWQIAAAGRWDRAPIGVLISLYAGANGWFHLLVLRGAATDLPERLALAVMLLLLTLIGGRIIPTFTGEFLEQQNQAGPPVSSHIDVLTILLVLAAAVTWIIRPESMAAGGLLILAGSASGIRLLRWRGWRTWREPLVLILHVGYAWVALSLLALGGAALGIGLPAGNAVHVLTGGAVGAMTLAVMTRASLGHTGRPRHADGFTVVIYALVNVGALLRVLTPNAEAPTALTHWMLGAAALGWSGAYLLFALVYGPIVIRRSLDEAE</sequence>
<dbReference type="STRING" id="42253.NITMOv2_3220"/>
<keyword evidence="1" id="KW-0472">Membrane</keyword>
<dbReference type="AlphaFoldDB" id="A0A0K2GG62"/>
<accession>A0A0K2GG62</accession>
<feature type="transmembrane region" description="Helical" evidence="1">
    <location>
        <begin position="343"/>
        <end position="364"/>
    </location>
</feature>
<reference evidence="2 3" key="1">
    <citation type="journal article" date="2015" name="Proc. Natl. Acad. Sci. U.S.A.">
        <title>Expanded metabolic versatility of ubiquitous nitrite-oxidizing bacteria from the genus Nitrospira.</title>
        <authorList>
            <person name="Koch H."/>
            <person name="Lucker S."/>
            <person name="Albertsen M."/>
            <person name="Kitzinger K."/>
            <person name="Herbold C."/>
            <person name="Spieck E."/>
            <person name="Nielsen P.H."/>
            <person name="Wagner M."/>
            <person name="Daims H."/>
        </authorList>
    </citation>
    <scope>NUCLEOTIDE SEQUENCE [LARGE SCALE GENOMIC DNA]</scope>
    <source>
        <strain evidence="2 3">NSP M-1</strain>
    </source>
</reference>
<dbReference type="Pfam" id="PF05940">
    <property type="entry name" value="NnrS"/>
    <property type="match status" value="1"/>
</dbReference>